<proteinExistence type="predicted"/>
<comment type="caution">
    <text evidence="1">The sequence shown here is derived from an EMBL/GenBank/DDBJ whole genome shotgun (WGS) entry which is preliminary data.</text>
</comment>
<dbReference type="Proteomes" id="UP000297429">
    <property type="component" value="Unassembled WGS sequence"/>
</dbReference>
<dbReference type="EMBL" id="SOPX01000002">
    <property type="protein sequence ID" value="TFB30769.1"/>
    <property type="molecule type" value="Genomic_DNA"/>
</dbReference>
<organism evidence="1 3">
    <name type="scientific">Pedobacter alluvionis</name>
    <dbReference type="NCBI Taxonomy" id="475253"/>
    <lineage>
        <taxon>Bacteria</taxon>
        <taxon>Pseudomonadati</taxon>
        <taxon>Bacteroidota</taxon>
        <taxon>Sphingobacteriia</taxon>
        <taxon>Sphingobacteriales</taxon>
        <taxon>Sphingobacteriaceae</taxon>
        <taxon>Pedobacter</taxon>
    </lineage>
</organism>
<evidence type="ECO:0000313" key="4">
    <source>
        <dbReference type="Proteomes" id="UP000297429"/>
    </source>
</evidence>
<dbReference type="EMBL" id="RCCK01000010">
    <property type="protein sequence ID" value="RLJ79420.1"/>
    <property type="molecule type" value="Genomic_DNA"/>
</dbReference>
<name>A0A497YGA7_9SPHI</name>
<protein>
    <submittedName>
        <fullName evidence="1">Uncharacterized protein</fullName>
    </submittedName>
</protein>
<accession>A0A497YGA7</accession>
<dbReference type="Proteomes" id="UP000273898">
    <property type="component" value="Unassembled WGS sequence"/>
</dbReference>
<dbReference type="RefSeq" id="WP_121282015.1">
    <property type="nucleotide sequence ID" value="NZ_RCCK01000010.1"/>
</dbReference>
<reference evidence="2 4" key="2">
    <citation type="submission" date="2019-03" db="EMBL/GenBank/DDBJ databases">
        <authorList>
            <person name="He R.-H."/>
        </authorList>
    </citation>
    <scope>NUCLEOTIDE SEQUENCE [LARGE SCALE GENOMIC DNA]</scope>
    <source>
        <strain evidence="2 4">DSM 19624</strain>
    </source>
</reference>
<keyword evidence="4" id="KW-1185">Reference proteome</keyword>
<gene>
    <name evidence="1" type="ORF">BCL90_0113</name>
    <name evidence="2" type="ORF">E3V97_09020</name>
</gene>
<evidence type="ECO:0000313" key="1">
    <source>
        <dbReference type="EMBL" id="RLJ79420.1"/>
    </source>
</evidence>
<reference evidence="1 3" key="1">
    <citation type="submission" date="2018-10" db="EMBL/GenBank/DDBJ databases">
        <title>Genomic Encyclopedia of Archaeal and Bacterial Type Strains, Phase II (KMG-II): from individual species to whole genera.</title>
        <authorList>
            <person name="Goeker M."/>
        </authorList>
    </citation>
    <scope>NUCLEOTIDE SEQUENCE [LARGE SCALE GENOMIC DNA]</scope>
    <source>
        <strain evidence="1 3">DSM 19624</strain>
    </source>
</reference>
<evidence type="ECO:0000313" key="3">
    <source>
        <dbReference type="Proteomes" id="UP000273898"/>
    </source>
</evidence>
<sequence length="1330" mass="150041">MIGGLNPRKLVYRDGTSQSQRIIAAPDPNSINIEERTLRDLLEFATSFAKYLNFYNEENKATGDWSGFLNGGVLDSIGQQKWLAGLINYAEGTYDLSLSHQGTPFSSPHLALFVTFLKLLDNIKLQVNDFTKKHLDLYYEELLGMDKKKPVPDVANIIVQLTADMEKLLVPKGTQLMAGKDSEGKDLIYQTEKDTMISQAAVKNIRSLFVDKKVIGLREKRQNNTNRLQIFKEIMNMALGYDTFDPELSGDNLTATALKYLLLDAELNKIVRSADPKKKEEPDWECIYQTLEKAYRRLMIRNRQQATERPPDLLGLLQIALGDNDGHLPDLNNNQIDTETLNDLFDQAEAKDNTPQKALAVAYVTGKLMLSVPQFTDMVKSLSAKEITDLRWREIYVLLETARSKRKDLALAVPQETEWKDIVAVDDVKAIPGASAQVQHFKTFGVTSPHPGNGNNKPVSLGMAIASPRLLMREGVRNIDVYIAFNATDRLKTVQLANAINQRGTLPPPFLFYISTGKGWKKLTEKAMSFGDFLLPESEGEQLGISIKDGILSSATEIFFASGIGEHIIMQDGSVYRIDKVIDPKRARATMKAKMPGQPFTRRYTRTELYLNVIHVRFELSETDPEILAPGPDDNTIKLQHDEPVLAFMLNNRDEQSTLANGFNSWYQKFHGLTIANIRLDVDVNDIKSLSIQNEYTEYNPKKPFMPFGAYPRSGNRFYFSHPEIAGKMINSLTLKFNWMDAPESFKKYYSAYWDIIKNDMGGLNTQVTGNEFFLTDLTMIDHDLPLESKKITLFNKTNATLENKITTPVNWLKASARDLDANQLNSRDEVINWKRYFVLELKNDFKQLAYPTLVTRQALNYTEYKELVLNPPYVPILKQLTAGYKTSVNINFEHLDDTGSFFHISPFGYAKPTENTFMPRFDDQGELYLGLTGLGYGQNLSLLFQLTAGSGDPDVQRPNVQWSYLDNNQWIHFPRQAILSDSTNGLLNTGLLELVIPAGLSNNNTLMADSLYWLRATVNNGTASIPNLADVMAQGLSVVFINNNNAADHLAEPLKPMSITSAMDRLPGVKTLAQPFASMYGKPGETVPLYYSRVSERLRHKNRALTMWDYERLVLEEFPEIYKVKCLPGNFSGTMQDTGGVDVIVIPSIQGRQLFNSFQPKLPADALLRISNYLDARIPPFVTVTVKNPTYVQLRVRTAVRIKYGYLEAYCLEKLDEELKKFLAPWAYDEQAEIVIGGSIYHNVIVNFIAEKPYIDHVSTIKLLQSVDGVTFRDVLNKETEGDVSIVDPNVILVSADSHEIRVLTDEEFLETSTEGIGYMAVDVDLKIS</sequence>
<evidence type="ECO:0000313" key="2">
    <source>
        <dbReference type="EMBL" id="TFB30769.1"/>
    </source>
</evidence>
<dbReference type="OrthoDB" id="9762853at2"/>